<dbReference type="AlphaFoldDB" id="A0AA35ZKN3"/>
<keyword evidence="3" id="KW-1185">Reference proteome</keyword>
<evidence type="ECO:0000313" key="2">
    <source>
        <dbReference type="EMBL" id="CAI9294425.1"/>
    </source>
</evidence>
<reference evidence="2" key="1">
    <citation type="submission" date="2023-04" db="EMBL/GenBank/DDBJ databases">
        <authorList>
            <person name="Vijverberg K."/>
            <person name="Xiong W."/>
            <person name="Schranz E."/>
        </authorList>
    </citation>
    <scope>NUCLEOTIDE SEQUENCE</scope>
</reference>
<feature type="region of interest" description="Disordered" evidence="1">
    <location>
        <begin position="1"/>
        <end position="36"/>
    </location>
</feature>
<accession>A0AA35ZKN3</accession>
<gene>
    <name evidence="2" type="ORF">LSALG_LOCUS33408</name>
</gene>
<feature type="region of interest" description="Disordered" evidence="1">
    <location>
        <begin position="397"/>
        <end position="433"/>
    </location>
</feature>
<sequence length="485" mass="54211">MAAIEDGPNSKAKSSHKASHSHATGPSTATHSSSPKVEMDASNYTAFLNTQEQPKEVSVIVEYLHKCPLAYELLSTSPTPQSLITEVFPSAVVSTRARSTQLNVEFNLFQDTLFFTKEEFIISLGLSDISPTPQTFVTPTSAKLFTMLKEMGYKFEDEQEPCLSRIQKSFLPTPWHFLSFVLTRCLFGSVGGCSKGKTDLWILMYGLFYDINVDYASILWEDFLNFLPTSESKFLIRHPCWWSIIIYDAIHNSNLAPGWIPEGPHQHFLCMMPYRIRTEAESGSSQPGIILPPKKKRKHFDHASKKSAKKKKKKKSKSSQPPPISSAAVSDDNHGANLEEPTSLPKSGTTSKSFSFIDSLFHALSDYDKPSSSSLVSPTQVQSVLESQNHYVSFDYDSLENDNQDDDKQSEPENFPQHSPIQDNLDDDTPMRTVDIPSSEGLIAHDETNDISIVIYSIVSSRTFTIDLDDYTPPTPKAICARHGY</sequence>
<evidence type="ECO:0000313" key="3">
    <source>
        <dbReference type="Proteomes" id="UP001177003"/>
    </source>
</evidence>
<dbReference type="Proteomes" id="UP001177003">
    <property type="component" value="Chromosome 7"/>
</dbReference>
<protein>
    <submittedName>
        <fullName evidence="2">Uncharacterized protein</fullName>
    </submittedName>
</protein>
<name>A0AA35ZKN3_LACSI</name>
<feature type="compositionally biased region" description="Basic residues" evidence="1">
    <location>
        <begin position="293"/>
        <end position="317"/>
    </location>
</feature>
<proteinExistence type="predicted"/>
<feature type="compositionally biased region" description="Polar residues" evidence="1">
    <location>
        <begin position="24"/>
        <end position="35"/>
    </location>
</feature>
<dbReference type="EMBL" id="OX465083">
    <property type="protein sequence ID" value="CAI9294425.1"/>
    <property type="molecule type" value="Genomic_DNA"/>
</dbReference>
<feature type="region of interest" description="Disordered" evidence="1">
    <location>
        <begin position="283"/>
        <end position="350"/>
    </location>
</feature>
<evidence type="ECO:0000256" key="1">
    <source>
        <dbReference type="SAM" id="MobiDB-lite"/>
    </source>
</evidence>
<organism evidence="2 3">
    <name type="scientific">Lactuca saligna</name>
    <name type="common">Willowleaf lettuce</name>
    <dbReference type="NCBI Taxonomy" id="75948"/>
    <lineage>
        <taxon>Eukaryota</taxon>
        <taxon>Viridiplantae</taxon>
        <taxon>Streptophyta</taxon>
        <taxon>Embryophyta</taxon>
        <taxon>Tracheophyta</taxon>
        <taxon>Spermatophyta</taxon>
        <taxon>Magnoliopsida</taxon>
        <taxon>eudicotyledons</taxon>
        <taxon>Gunneridae</taxon>
        <taxon>Pentapetalae</taxon>
        <taxon>asterids</taxon>
        <taxon>campanulids</taxon>
        <taxon>Asterales</taxon>
        <taxon>Asteraceae</taxon>
        <taxon>Cichorioideae</taxon>
        <taxon>Cichorieae</taxon>
        <taxon>Lactucinae</taxon>
        <taxon>Lactuca</taxon>
    </lineage>
</organism>